<dbReference type="Proteomes" id="UP000219072">
    <property type="component" value="Unassembled WGS sequence"/>
</dbReference>
<keyword evidence="4" id="KW-1185">Reference proteome</keyword>
<proteinExistence type="predicted"/>
<feature type="domain" description="TadE-like" evidence="2">
    <location>
        <begin position="18"/>
        <end position="60"/>
    </location>
</feature>
<evidence type="ECO:0000313" key="3">
    <source>
        <dbReference type="EMBL" id="SOD62168.1"/>
    </source>
</evidence>
<feature type="transmembrane region" description="Helical" evidence="1">
    <location>
        <begin position="27"/>
        <end position="49"/>
    </location>
</feature>
<name>A0A286DU28_9ACTN</name>
<protein>
    <submittedName>
        <fullName evidence="3">TadE-like protein</fullName>
    </submittedName>
</protein>
<keyword evidence="1" id="KW-0812">Transmembrane</keyword>
<accession>A0A286DU28</accession>
<evidence type="ECO:0000313" key="4">
    <source>
        <dbReference type="Proteomes" id="UP000219072"/>
    </source>
</evidence>
<dbReference type="InterPro" id="IPR012495">
    <property type="entry name" value="TadE-like_dom"/>
</dbReference>
<organism evidence="3 4">
    <name type="scientific">Streptomyces zhaozhouensis</name>
    <dbReference type="NCBI Taxonomy" id="1300267"/>
    <lineage>
        <taxon>Bacteria</taxon>
        <taxon>Bacillati</taxon>
        <taxon>Actinomycetota</taxon>
        <taxon>Actinomycetes</taxon>
        <taxon>Kitasatosporales</taxon>
        <taxon>Streptomycetaceae</taxon>
        <taxon>Streptomyces</taxon>
    </lineage>
</organism>
<keyword evidence="1" id="KW-1133">Transmembrane helix</keyword>
<evidence type="ECO:0000256" key="1">
    <source>
        <dbReference type="SAM" id="Phobius"/>
    </source>
</evidence>
<sequence>MPRPPGVPRRADPERERGVTAVEFAGWLPLLLTVALAALQLGLVGFAALQAGSAARAAARTAAQEEIEDQYATSGRAALSGPLAENATFDLDPCGDEATVTASVEIPTVLPFFNGLGTASRTVTMPCD</sequence>
<dbReference type="Pfam" id="PF07811">
    <property type="entry name" value="TadE"/>
    <property type="match status" value="1"/>
</dbReference>
<keyword evidence="1" id="KW-0472">Membrane</keyword>
<gene>
    <name evidence="3" type="ORF">SAMN06297387_104338</name>
</gene>
<dbReference type="EMBL" id="OCNE01000004">
    <property type="protein sequence ID" value="SOD62168.1"/>
    <property type="molecule type" value="Genomic_DNA"/>
</dbReference>
<reference evidence="3 4" key="1">
    <citation type="submission" date="2017-09" db="EMBL/GenBank/DDBJ databases">
        <authorList>
            <person name="Ehlers B."/>
            <person name="Leendertz F.H."/>
        </authorList>
    </citation>
    <scope>NUCLEOTIDE SEQUENCE [LARGE SCALE GENOMIC DNA]</scope>
    <source>
        <strain evidence="3 4">CGMCC 4.7095</strain>
    </source>
</reference>
<dbReference type="OrthoDB" id="4335656at2"/>
<evidence type="ECO:0000259" key="2">
    <source>
        <dbReference type="Pfam" id="PF07811"/>
    </source>
</evidence>
<dbReference type="AlphaFoldDB" id="A0A286DU28"/>
<dbReference type="RefSeq" id="WP_097230618.1">
    <property type="nucleotide sequence ID" value="NZ_OCNE01000004.1"/>
</dbReference>